<name>A0A0C2D893_9BACT</name>
<proteinExistence type="predicted"/>
<dbReference type="AlphaFoldDB" id="A0A0C2D893"/>
<sequence>MAVVMPGERAARVHAQRREANHGADARPSQLGPSAIESALTASSHPQG</sequence>
<comment type="caution">
    <text evidence="2">The sequence shown here is derived from an EMBL/GenBank/DDBJ whole genome shotgun (WGS) entry which is preliminary data.</text>
</comment>
<evidence type="ECO:0000313" key="2">
    <source>
        <dbReference type="EMBL" id="KIG19341.1"/>
    </source>
</evidence>
<dbReference type="Proteomes" id="UP000031599">
    <property type="component" value="Unassembled WGS sequence"/>
</dbReference>
<feature type="region of interest" description="Disordered" evidence="1">
    <location>
        <begin position="1"/>
        <end position="48"/>
    </location>
</feature>
<feature type="compositionally biased region" description="Basic and acidic residues" evidence="1">
    <location>
        <begin position="16"/>
        <end position="25"/>
    </location>
</feature>
<protein>
    <submittedName>
        <fullName evidence="2">Uncharacterized protein</fullName>
    </submittedName>
</protein>
<accession>A0A0C2D893</accession>
<organism evidence="2 3">
    <name type="scientific">Enhygromyxa salina</name>
    <dbReference type="NCBI Taxonomy" id="215803"/>
    <lineage>
        <taxon>Bacteria</taxon>
        <taxon>Pseudomonadati</taxon>
        <taxon>Myxococcota</taxon>
        <taxon>Polyangia</taxon>
        <taxon>Nannocystales</taxon>
        <taxon>Nannocystaceae</taxon>
        <taxon>Enhygromyxa</taxon>
    </lineage>
</organism>
<evidence type="ECO:0000256" key="1">
    <source>
        <dbReference type="SAM" id="MobiDB-lite"/>
    </source>
</evidence>
<gene>
    <name evidence="2" type="ORF">DB30_03897</name>
</gene>
<dbReference type="EMBL" id="JMCC02000003">
    <property type="protein sequence ID" value="KIG19341.1"/>
    <property type="molecule type" value="Genomic_DNA"/>
</dbReference>
<evidence type="ECO:0000313" key="3">
    <source>
        <dbReference type="Proteomes" id="UP000031599"/>
    </source>
</evidence>
<reference evidence="2 3" key="1">
    <citation type="submission" date="2014-12" db="EMBL/GenBank/DDBJ databases">
        <title>Genome assembly of Enhygromyxa salina DSM 15201.</title>
        <authorList>
            <person name="Sharma G."/>
            <person name="Subramanian S."/>
        </authorList>
    </citation>
    <scope>NUCLEOTIDE SEQUENCE [LARGE SCALE GENOMIC DNA]</scope>
    <source>
        <strain evidence="2 3">DSM 15201</strain>
    </source>
</reference>